<evidence type="ECO:0000313" key="7">
    <source>
        <dbReference type="Proteomes" id="UP000237718"/>
    </source>
</evidence>
<dbReference type="SUPFAM" id="SSF52317">
    <property type="entry name" value="Class I glutamine amidotransferase-like"/>
    <property type="match status" value="1"/>
</dbReference>
<keyword evidence="2" id="KW-0238">DNA-binding</keyword>
<name>A0A2T1AG52_TRISK</name>
<dbReference type="InterPro" id="IPR018060">
    <property type="entry name" value="HTH_AraC"/>
</dbReference>
<evidence type="ECO:0000256" key="4">
    <source>
        <dbReference type="SAM" id="Phobius"/>
    </source>
</evidence>
<dbReference type="SMART" id="SM00342">
    <property type="entry name" value="HTH_ARAC"/>
    <property type="match status" value="1"/>
</dbReference>
<dbReference type="InterPro" id="IPR009057">
    <property type="entry name" value="Homeodomain-like_sf"/>
</dbReference>
<dbReference type="AlphaFoldDB" id="A0A2T1AG52"/>
<proteinExistence type="predicted"/>
<keyword evidence="3" id="KW-0804">Transcription</keyword>
<dbReference type="RefSeq" id="WP_243394990.1">
    <property type="nucleotide sequence ID" value="NZ_PVUF01000006.1"/>
</dbReference>
<dbReference type="InterPro" id="IPR050204">
    <property type="entry name" value="AraC_XylS_family_regulators"/>
</dbReference>
<evidence type="ECO:0000256" key="2">
    <source>
        <dbReference type="ARBA" id="ARBA00023125"/>
    </source>
</evidence>
<feature type="domain" description="HTH araC/xylS-type" evidence="5">
    <location>
        <begin position="219"/>
        <end position="317"/>
    </location>
</feature>
<dbReference type="EMBL" id="PVUF01000006">
    <property type="protein sequence ID" value="PRZ47560.1"/>
    <property type="molecule type" value="Genomic_DNA"/>
</dbReference>
<evidence type="ECO:0000259" key="5">
    <source>
        <dbReference type="PROSITE" id="PS01124"/>
    </source>
</evidence>
<dbReference type="SUPFAM" id="SSF46689">
    <property type="entry name" value="Homeodomain-like"/>
    <property type="match status" value="2"/>
</dbReference>
<feature type="transmembrane region" description="Helical" evidence="4">
    <location>
        <begin position="12"/>
        <end position="29"/>
    </location>
</feature>
<dbReference type="PANTHER" id="PTHR46796">
    <property type="entry name" value="HTH-TYPE TRANSCRIPTIONAL ACTIVATOR RHAS-RELATED"/>
    <property type="match status" value="1"/>
</dbReference>
<accession>A0A2T1AG52</accession>
<protein>
    <submittedName>
        <fullName evidence="6">AraC family transcriptional regulator with amidase-like domain</fullName>
    </submittedName>
</protein>
<dbReference type="InterPro" id="IPR029062">
    <property type="entry name" value="Class_I_gatase-like"/>
</dbReference>
<keyword evidence="4" id="KW-0812">Transmembrane</keyword>
<comment type="caution">
    <text evidence="6">The sequence shown here is derived from an EMBL/GenBank/DDBJ whole genome shotgun (WGS) entry which is preliminary data.</text>
</comment>
<evidence type="ECO:0000313" key="6">
    <source>
        <dbReference type="EMBL" id="PRZ47560.1"/>
    </source>
</evidence>
<sequence>MQAETQTETRRYGFFLVEGFALMSAASAVEPLRAANLLSGAALYDLQFLSRDGGPVRASCGAIFETDLIAVGPMPDLVFVIAGGNPFAFEDRAVLGWLRRLSAEGVPLGGISGGAAILANAGVMQNRRFTVHWEHFDALRARSDNFLMERRLFVIDRDRYTCAGGVAPLDLMHALIRSDHGAQLATQVSDWYIHTGIRDADAPQRSDGAVPDGLHRAVAAALALMETHLADPLSMEQLAQLTGLSPRSLQRQFGDDIGQPLMRHYMIRRLEKADELLRQTRLPVGEVALATGFVSQAHFAKSYRAQFGDSPRDRRAQLGLRHLSG</sequence>
<keyword evidence="4" id="KW-0472">Membrane</keyword>
<dbReference type="Proteomes" id="UP000237718">
    <property type="component" value="Unassembled WGS sequence"/>
</dbReference>
<dbReference type="Pfam" id="PF01965">
    <property type="entry name" value="DJ-1_PfpI"/>
    <property type="match status" value="1"/>
</dbReference>
<dbReference type="CDD" id="cd03136">
    <property type="entry name" value="GATase1_AraC_ArgR_like"/>
    <property type="match status" value="1"/>
</dbReference>
<dbReference type="InterPro" id="IPR002818">
    <property type="entry name" value="DJ-1/PfpI"/>
</dbReference>
<dbReference type="Gene3D" id="1.10.10.60">
    <property type="entry name" value="Homeodomain-like"/>
    <property type="match status" value="1"/>
</dbReference>
<gene>
    <name evidence="6" type="ORF">CLV89_10693</name>
</gene>
<dbReference type="Gene3D" id="3.40.50.880">
    <property type="match status" value="1"/>
</dbReference>
<dbReference type="PROSITE" id="PS01124">
    <property type="entry name" value="HTH_ARAC_FAMILY_2"/>
    <property type="match status" value="1"/>
</dbReference>
<dbReference type="Pfam" id="PF12833">
    <property type="entry name" value="HTH_18"/>
    <property type="match status" value="1"/>
</dbReference>
<keyword evidence="4" id="KW-1133">Transmembrane helix</keyword>
<evidence type="ECO:0000256" key="3">
    <source>
        <dbReference type="ARBA" id="ARBA00023163"/>
    </source>
</evidence>
<reference evidence="6 7" key="1">
    <citation type="submission" date="2018-03" db="EMBL/GenBank/DDBJ databases">
        <title>Genomic Encyclopedia of Archaeal and Bacterial Type Strains, Phase II (KMG-II): from individual species to whole genera.</title>
        <authorList>
            <person name="Goeker M."/>
        </authorList>
    </citation>
    <scope>NUCLEOTIDE SEQUENCE [LARGE SCALE GENOMIC DNA]</scope>
    <source>
        <strain evidence="6 7">DSM 25328</strain>
    </source>
</reference>
<keyword evidence="1" id="KW-0805">Transcription regulation</keyword>
<organism evidence="6 7">
    <name type="scientific">Tritonibacter scottomollicae</name>
    <name type="common">Epibacterium scottomollicae</name>
    <dbReference type="NCBI Taxonomy" id="483013"/>
    <lineage>
        <taxon>Bacteria</taxon>
        <taxon>Pseudomonadati</taxon>
        <taxon>Pseudomonadota</taxon>
        <taxon>Alphaproteobacteria</taxon>
        <taxon>Rhodobacterales</taxon>
        <taxon>Paracoccaceae</taxon>
        <taxon>Tritonibacter</taxon>
    </lineage>
</organism>
<evidence type="ECO:0000256" key="1">
    <source>
        <dbReference type="ARBA" id="ARBA00023015"/>
    </source>
</evidence>
<dbReference type="GO" id="GO:0043565">
    <property type="term" value="F:sequence-specific DNA binding"/>
    <property type="evidence" value="ECO:0007669"/>
    <property type="project" value="InterPro"/>
</dbReference>
<dbReference type="GO" id="GO:0003700">
    <property type="term" value="F:DNA-binding transcription factor activity"/>
    <property type="evidence" value="ECO:0007669"/>
    <property type="project" value="InterPro"/>
</dbReference>